<dbReference type="GO" id="GO:0035091">
    <property type="term" value="F:phosphatidylinositol binding"/>
    <property type="evidence" value="ECO:0007669"/>
    <property type="project" value="InterPro"/>
</dbReference>
<dbReference type="PROSITE" id="PS50179">
    <property type="entry name" value="VHS"/>
    <property type="match status" value="1"/>
</dbReference>
<dbReference type="Gene3D" id="1.25.40.90">
    <property type="match status" value="1"/>
</dbReference>
<dbReference type="InterPro" id="IPR027422">
    <property type="entry name" value="GGA1-3"/>
</dbReference>
<reference evidence="2 3" key="1">
    <citation type="journal article" date="2014" name="Nat. Genet.">
        <title>Whole-genome sequence of a flatfish provides insights into ZW sex chromosome evolution and adaptation to a benthic lifestyle.</title>
        <authorList>
            <person name="Chen S."/>
            <person name="Zhang G."/>
            <person name="Shao C."/>
            <person name="Huang Q."/>
            <person name="Liu G."/>
            <person name="Zhang P."/>
            <person name="Song W."/>
            <person name="An N."/>
            <person name="Chalopin D."/>
            <person name="Volff J.N."/>
            <person name="Hong Y."/>
            <person name="Li Q."/>
            <person name="Sha Z."/>
            <person name="Zhou H."/>
            <person name="Xie M."/>
            <person name="Yu Q."/>
            <person name="Liu Y."/>
            <person name="Xiang H."/>
            <person name="Wang N."/>
            <person name="Wu K."/>
            <person name="Yang C."/>
            <person name="Zhou Q."/>
            <person name="Liao X."/>
            <person name="Yang L."/>
            <person name="Hu Q."/>
            <person name="Zhang J."/>
            <person name="Meng L."/>
            <person name="Jin L."/>
            <person name="Tian Y."/>
            <person name="Lian J."/>
            <person name="Yang J."/>
            <person name="Miao G."/>
            <person name="Liu S."/>
            <person name="Liang Z."/>
            <person name="Yan F."/>
            <person name="Li Y."/>
            <person name="Sun B."/>
            <person name="Zhang H."/>
            <person name="Zhang J."/>
            <person name="Zhu Y."/>
            <person name="Du M."/>
            <person name="Zhao Y."/>
            <person name="Schartl M."/>
            <person name="Tang Q."/>
            <person name="Wang J."/>
        </authorList>
    </citation>
    <scope>NUCLEOTIDE SEQUENCE</scope>
</reference>
<sequence length="98" mass="11501">NEAERWDCIQGFYELVNQETDGPQVAIRLLAHKIQSPQEKEALQAITVLEACMNNCGKRFQCEAAKFRFLNELIKVDRLWFLLIIQTKPTKQFKNPEY</sequence>
<dbReference type="GeneTree" id="ENSGT00940000159613"/>
<reference evidence="2" key="2">
    <citation type="submission" date="2025-08" db="UniProtKB">
        <authorList>
            <consortium name="Ensembl"/>
        </authorList>
    </citation>
    <scope>IDENTIFICATION</scope>
</reference>
<name>A0A3P8X186_CYNSE</name>
<dbReference type="Pfam" id="PF00790">
    <property type="entry name" value="VHS"/>
    <property type="match status" value="1"/>
</dbReference>
<dbReference type="AlphaFoldDB" id="A0A3P8X186"/>
<dbReference type="PANTHER" id="PTHR45905:SF6">
    <property type="entry name" value="ADP-RIBOSYLATION FACTOR-BINDING PROTEIN GGA3"/>
    <property type="match status" value="1"/>
</dbReference>
<dbReference type="InterPro" id="IPR002014">
    <property type="entry name" value="VHS_dom"/>
</dbReference>
<keyword evidence="3" id="KW-1185">Reference proteome</keyword>
<organism evidence="2 3">
    <name type="scientific">Cynoglossus semilaevis</name>
    <name type="common">Tongue sole</name>
    <dbReference type="NCBI Taxonomy" id="244447"/>
    <lineage>
        <taxon>Eukaryota</taxon>
        <taxon>Metazoa</taxon>
        <taxon>Chordata</taxon>
        <taxon>Craniata</taxon>
        <taxon>Vertebrata</taxon>
        <taxon>Euteleostomi</taxon>
        <taxon>Actinopterygii</taxon>
        <taxon>Neopterygii</taxon>
        <taxon>Teleostei</taxon>
        <taxon>Neoteleostei</taxon>
        <taxon>Acanthomorphata</taxon>
        <taxon>Carangaria</taxon>
        <taxon>Pleuronectiformes</taxon>
        <taxon>Pleuronectoidei</taxon>
        <taxon>Cynoglossidae</taxon>
        <taxon>Cynoglossinae</taxon>
        <taxon>Cynoglossus</taxon>
    </lineage>
</organism>
<reference evidence="2" key="3">
    <citation type="submission" date="2025-09" db="UniProtKB">
        <authorList>
            <consortium name="Ensembl"/>
        </authorList>
    </citation>
    <scope>IDENTIFICATION</scope>
</reference>
<dbReference type="GO" id="GO:0006886">
    <property type="term" value="P:intracellular protein transport"/>
    <property type="evidence" value="ECO:0007669"/>
    <property type="project" value="InterPro"/>
</dbReference>
<evidence type="ECO:0000259" key="1">
    <source>
        <dbReference type="PROSITE" id="PS50179"/>
    </source>
</evidence>
<dbReference type="GO" id="GO:0006893">
    <property type="term" value="P:Golgi to plasma membrane transport"/>
    <property type="evidence" value="ECO:0007669"/>
    <property type="project" value="TreeGrafter"/>
</dbReference>
<dbReference type="Proteomes" id="UP000265120">
    <property type="component" value="Chromosome 9"/>
</dbReference>
<accession>A0A3P8X186</accession>
<proteinExistence type="predicted"/>
<dbReference type="SUPFAM" id="SSF48464">
    <property type="entry name" value="ENTH/VHS domain"/>
    <property type="match status" value="1"/>
</dbReference>
<dbReference type="STRING" id="244447.ENSCSEP00000032607"/>
<dbReference type="Ensembl" id="ENSCSET00000033028.1">
    <property type="protein sequence ID" value="ENSCSEP00000032607.1"/>
    <property type="gene ID" value="ENSCSEG00000020918.1"/>
</dbReference>
<dbReference type="PANTHER" id="PTHR45905">
    <property type="entry name" value="GOLGI-LOCALIZED, GAMMA-ADAPTIN EAR CONTAINING, ARF BINDING PROTEIN"/>
    <property type="match status" value="1"/>
</dbReference>
<dbReference type="GO" id="GO:0031267">
    <property type="term" value="F:small GTPase binding"/>
    <property type="evidence" value="ECO:0007669"/>
    <property type="project" value="InterPro"/>
</dbReference>
<protein>
    <recommendedName>
        <fullName evidence="1">VHS domain-containing protein</fullName>
    </recommendedName>
</protein>
<dbReference type="SMART" id="SM00288">
    <property type="entry name" value="VHS"/>
    <property type="match status" value="1"/>
</dbReference>
<feature type="domain" description="VHS" evidence="1">
    <location>
        <begin position="1"/>
        <end position="76"/>
    </location>
</feature>
<dbReference type="GO" id="GO:0034394">
    <property type="term" value="P:protein localization to cell surface"/>
    <property type="evidence" value="ECO:0007669"/>
    <property type="project" value="TreeGrafter"/>
</dbReference>
<dbReference type="InParanoid" id="A0A3P8X186"/>
<evidence type="ECO:0000313" key="3">
    <source>
        <dbReference type="Proteomes" id="UP000265120"/>
    </source>
</evidence>
<evidence type="ECO:0000313" key="2">
    <source>
        <dbReference type="Ensembl" id="ENSCSEP00000032607.1"/>
    </source>
</evidence>
<dbReference type="InterPro" id="IPR008942">
    <property type="entry name" value="ENTH_VHS"/>
</dbReference>
<dbReference type="GO" id="GO:0043130">
    <property type="term" value="F:ubiquitin binding"/>
    <property type="evidence" value="ECO:0007669"/>
    <property type="project" value="InterPro"/>
</dbReference>
<dbReference type="GO" id="GO:0005802">
    <property type="term" value="C:trans-Golgi network"/>
    <property type="evidence" value="ECO:0007669"/>
    <property type="project" value="InterPro"/>
</dbReference>